<dbReference type="InterPro" id="IPR024399">
    <property type="entry name" value="DUF2628"/>
</dbReference>
<dbReference type="Proteomes" id="UP000264294">
    <property type="component" value="Unassembled WGS sequence"/>
</dbReference>
<evidence type="ECO:0000313" key="3">
    <source>
        <dbReference type="EMBL" id="RFT66286.1"/>
    </source>
</evidence>
<feature type="transmembrane region" description="Helical" evidence="1">
    <location>
        <begin position="138"/>
        <end position="155"/>
    </location>
</feature>
<dbReference type="Pfam" id="PF10947">
    <property type="entry name" value="DUF2628"/>
    <property type="match status" value="1"/>
</dbReference>
<comment type="caution">
    <text evidence="2">The sequence shown here is derived from an EMBL/GenBank/DDBJ whole genome shotgun (WGS) entry which is preliminary data.</text>
</comment>
<feature type="transmembrane region" description="Helical" evidence="1">
    <location>
        <begin position="64"/>
        <end position="83"/>
    </location>
</feature>
<reference evidence="3 5" key="2">
    <citation type="submission" date="2018-08" db="EMBL/GenBank/DDBJ databases">
        <title>Bacillus clarus sp. nov. strain PS00077A.</title>
        <authorList>
            <person name="Mendez Acevedo M."/>
            <person name="Carroll L."/>
            <person name="Mukherjee M."/>
            <person name="Wiedmann M."/>
            <person name="Kovac J."/>
        </authorList>
    </citation>
    <scope>NUCLEOTIDE SEQUENCE [LARGE SCALE GENOMIC DNA]</scope>
    <source>
        <strain evidence="3 5">PS00077A</strain>
    </source>
</reference>
<evidence type="ECO:0000313" key="2">
    <source>
        <dbReference type="EMBL" id="KFN01048.1"/>
    </source>
</evidence>
<reference evidence="2 4" key="1">
    <citation type="submission" date="2014-04" db="EMBL/GenBank/DDBJ databases">
        <authorList>
            <person name="Bishop-Lilly K.A."/>
            <person name="Broomall S.M."/>
            <person name="Chain P.S."/>
            <person name="Chertkov O."/>
            <person name="Coyne S.R."/>
            <person name="Daligault H.E."/>
            <person name="Davenport K.W."/>
            <person name="Erkkila T."/>
            <person name="Frey K.G."/>
            <person name="Gibbons H.S."/>
            <person name="Gu W."/>
            <person name="Jaissle J."/>
            <person name="Johnson S.L."/>
            <person name="Koroleva G.I."/>
            <person name="Ladner J.T."/>
            <person name="Lo C.-C."/>
            <person name="Minogue T.D."/>
            <person name="Munk C."/>
            <person name="Palacios G.F."/>
            <person name="Redden C.L."/>
            <person name="Rosenzweig C.N."/>
            <person name="Scholz M.B."/>
            <person name="Teshima H."/>
            <person name="Xu Y."/>
        </authorList>
    </citation>
    <scope>NUCLEOTIDE SEQUENCE [LARGE SCALE GENOMIC DNA]</scope>
    <source>
        <strain evidence="2 4">BHP</strain>
    </source>
</reference>
<keyword evidence="1" id="KW-0472">Membrane</keyword>
<name>A0A090YSW7_9BACI</name>
<evidence type="ECO:0000313" key="4">
    <source>
        <dbReference type="Proteomes" id="UP000029389"/>
    </source>
</evidence>
<accession>A0A090YSW7</accession>
<dbReference type="EMBL" id="QVOD01000016">
    <property type="protein sequence ID" value="RFT66286.1"/>
    <property type="molecule type" value="Genomic_DNA"/>
</dbReference>
<protein>
    <submittedName>
        <fullName evidence="3">DUF2628 domain-containing protein</fullName>
    </submittedName>
</protein>
<proteinExistence type="predicted"/>
<gene>
    <name evidence="3" type="ORF">D0U04_15010</name>
    <name evidence="2" type="ORF">DJ93_3491</name>
</gene>
<sequence length="258" mass="31457">MKITNLDGEDTSFPALLKIVQNNESYYDFKWRKVKDPAKENTWNWISFFFSLFWIAYRKMYKLFFFLGLLQIPWFIIFHLIDIPTWVDIILYLEFCFVIGWNGNRWYFKHTVQVLRKVKSLPQTQQDLYLRAKGGTHIGIMLCLNLFLFSFLYIMDIKLAYLPTQTNVKNVVRWSEEGETLESFTTNSKWKYIKKEGKHYVVEFTGYDNSEKEHVQIVFYIYLGKQNYEWHHVYINNKKLNKHDEEEYKKEIEEISWY</sequence>
<keyword evidence="5" id="KW-1185">Reference proteome</keyword>
<organism evidence="2 4">
    <name type="scientific">Bacillus clarus</name>
    <dbReference type="NCBI Taxonomy" id="2338372"/>
    <lineage>
        <taxon>Bacteria</taxon>
        <taxon>Bacillati</taxon>
        <taxon>Bacillota</taxon>
        <taxon>Bacilli</taxon>
        <taxon>Bacillales</taxon>
        <taxon>Bacillaceae</taxon>
        <taxon>Bacillus</taxon>
        <taxon>Bacillus cereus group</taxon>
    </lineage>
</organism>
<feature type="transmembrane region" description="Helical" evidence="1">
    <location>
        <begin position="89"/>
        <end position="108"/>
    </location>
</feature>
<evidence type="ECO:0000256" key="1">
    <source>
        <dbReference type="SAM" id="Phobius"/>
    </source>
</evidence>
<keyword evidence="1" id="KW-0812">Transmembrane</keyword>
<keyword evidence="1" id="KW-1133">Transmembrane helix</keyword>
<dbReference type="EMBL" id="JMQC01000008">
    <property type="protein sequence ID" value="KFN01048.1"/>
    <property type="molecule type" value="Genomic_DNA"/>
</dbReference>
<dbReference type="Proteomes" id="UP000029389">
    <property type="component" value="Unassembled WGS sequence"/>
</dbReference>
<evidence type="ECO:0000313" key="5">
    <source>
        <dbReference type="Proteomes" id="UP000264294"/>
    </source>
</evidence>
<dbReference type="RefSeq" id="WP_042982277.1">
    <property type="nucleotide sequence ID" value="NZ_JMQC01000008.1"/>
</dbReference>
<dbReference type="PATRIC" id="fig|1405.8.peg.3586"/>
<dbReference type="AlphaFoldDB" id="A0A090YSW7"/>